<dbReference type="InterPro" id="IPR005493">
    <property type="entry name" value="RraA/RraA-like"/>
</dbReference>
<dbReference type="SUPFAM" id="SSF89562">
    <property type="entry name" value="RraA-like"/>
    <property type="match status" value="1"/>
</dbReference>
<comment type="catalytic activity">
    <reaction evidence="1">
        <text>4-hydroxy-4-methyl-2-oxoglutarate = 2 pyruvate</text>
        <dbReference type="Rhea" id="RHEA:22748"/>
        <dbReference type="ChEBI" id="CHEBI:15361"/>
        <dbReference type="ChEBI" id="CHEBI:58276"/>
        <dbReference type="EC" id="4.1.3.17"/>
    </reaction>
</comment>
<comment type="cofactor">
    <cofactor evidence="2">
        <name>a divalent metal cation</name>
        <dbReference type="ChEBI" id="CHEBI:60240"/>
    </cofactor>
</comment>
<dbReference type="Proteomes" id="UP001598673">
    <property type="component" value="Unassembled WGS sequence"/>
</dbReference>
<evidence type="ECO:0000256" key="7">
    <source>
        <dbReference type="ARBA" id="ARBA00016549"/>
    </source>
</evidence>
<comment type="catalytic activity">
    <reaction evidence="12">
        <text>oxaloacetate + H(+) = pyruvate + CO2</text>
        <dbReference type="Rhea" id="RHEA:15641"/>
        <dbReference type="ChEBI" id="CHEBI:15361"/>
        <dbReference type="ChEBI" id="CHEBI:15378"/>
        <dbReference type="ChEBI" id="CHEBI:16452"/>
        <dbReference type="ChEBI" id="CHEBI:16526"/>
        <dbReference type="EC" id="4.1.1.112"/>
    </reaction>
</comment>
<keyword evidence="14" id="KW-1185">Reference proteome</keyword>
<evidence type="ECO:0000256" key="3">
    <source>
        <dbReference type="ARBA" id="ARBA00008621"/>
    </source>
</evidence>
<dbReference type="Pfam" id="PF03737">
    <property type="entry name" value="RraA-like"/>
    <property type="match status" value="1"/>
</dbReference>
<proteinExistence type="inferred from homology"/>
<dbReference type="PANTHER" id="PTHR33254">
    <property type="entry name" value="4-HYDROXY-4-METHYL-2-OXOGLUTARATE ALDOLASE 3-RELATED"/>
    <property type="match status" value="1"/>
</dbReference>
<sequence length="231" mass="23828">MPRHDPSILETWADLPGLTALVADALDELGAGAVLGTRAVAPLAPNMRVCGPAVTLRYVGVQGEPGIHRAAGASVLAGDRDLYAVASPGDVAVVDCGGVTSAVMGGLSAQWALTAGVAGCVVDGAVRDATAIVDSGLPVWSRHRTPLAARHRVEAIALNDVVNIGGRPVRPGDHIVGDLDGICIIPHQLVPTVAERCLTAHDREERLMATIADATDLDELVRATRSTRVAD</sequence>
<dbReference type="RefSeq" id="WP_258937528.1">
    <property type="nucleotide sequence ID" value="NZ_JANBBF010000012.1"/>
</dbReference>
<gene>
    <name evidence="13" type="ORF">ACFWGY_05355</name>
</gene>
<comment type="caution">
    <text evidence="13">The sequence shown here is derived from an EMBL/GenBank/DDBJ whole genome shotgun (WGS) entry which is preliminary data.</text>
</comment>
<comment type="function">
    <text evidence="8">Catalyzes the aldol cleavage of 4-hydroxy-4-methyl-2-oxoglutarate (HMG) into 2 molecules of pyruvate. Also contains a secondary oxaloacetate (OAA) decarboxylase activity due to the common pyruvate enolate transition state formed following C-C bond cleavage in the retro-aldol and decarboxylation reactions.</text>
</comment>
<protein>
    <recommendedName>
        <fullName evidence="7">Putative 4-hydroxy-4-methyl-2-oxoglutarate aldolase</fullName>
        <ecNumber evidence="6">4.1.1.112</ecNumber>
        <ecNumber evidence="5">4.1.3.17</ecNumber>
    </recommendedName>
    <alternativeName>
        <fullName evidence="11">Oxaloacetate decarboxylase</fullName>
    </alternativeName>
    <alternativeName>
        <fullName evidence="9">Regulator of ribonuclease activity homolog</fullName>
    </alternativeName>
    <alternativeName>
        <fullName evidence="10">RraA-like protein</fullName>
    </alternativeName>
</protein>
<comment type="subunit">
    <text evidence="4">Homotrimer.</text>
</comment>
<dbReference type="EMBL" id="JBHXCV010000003">
    <property type="protein sequence ID" value="MFD6792744.1"/>
    <property type="molecule type" value="Genomic_DNA"/>
</dbReference>
<evidence type="ECO:0000256" key="6">
    <source>
        <dbReference type="ARBA" id="ARBA00012947"/>
    </source>
</evidence>
<evidence type="ECO:0000256" key="5">
    <source>
        <dbReference type="ARBA" id="ARBA00012213"/>
    </source>
</evidence>
<evidence type="ECO:0000256" key="1">
    <source>
        <dbReference type="ARBA" id="ARBA00001342"/>
    </source>
</evidence>
<reference evidence="13 14" key="1">
    <citation type="submission" date="2024-09" db="EMBL/GenBank/DDBJ databases">
        <title>The Natural Products Discovery Center: Release of the First 8490 Sequenced Strains for Exploring Actinobacteria Biosynthetic Diversity.</title>
        <authorList>
            <person name="Kalkreuter E."/>
            <person name="Kautsar S.A."/>
            <person name="Yang D."/>
            <person name="Bader C.D."/>
            <person name="Teijaro C.N."/>
            <person name="Fluegel L."/>
            <person name="Davis C.M."/>
            <person name="Simpson J.R."/>
            <person name="Lauterbach L."/>
            <person name="Steele A.D."/>
            <person name="Gui C."/>
            <person name="Meng S."/>
            <person name="Li G."/>
            <person name="Viehrig K."/>
            <person name="Ye F."/>
            <person name="Su P."/>
            <person name="Kiefer A.F."/>
            <person name="Nichols A."/>
            <person name="Cepeda A.J."/>
            <person name="Yan W."/>
            <person name="Fan B."/>
            <person name="Jiang Y."/>
            <person name="Adhikari A."/>
            <person name="Zheng C.-J."/>
            <person name="Schuster L."/>
            <person name="Cowan T.M."/>
            <person name="Smanski M.J."/>
            <person name="Chevrette M.G."/>
            <person name="De Carvalho L.P.S."/>
            <person name="Shen B."/>
        </authorList>
    </citation>
    <scope>NUCLEOTIDE SEQUENCE [LARGE SCALE GENOMIC DNA]</scope>
    <source>
        <strain evidence="13 14">NPDC060353</strain>
    </source>
</reference>
<evidence type="ECO:0000256" key="9">
    <source>
        <dbReference type="ARBA" id="ARBA00029596"/>
    </source>
</evidence>
<dbReference type="PANTHER" id="PTHR33254:SF4">
    <property type="entry name" value="4-HYDROXY-4-METHYL-2-OXOGLUTARATE ALDOLASE 3-RELATED"/>
    <property type="match status" value="1"/>
</dbReference>
<dbReference type="CDD" id="cd16841">
    <property type="entry name" value="RraA_family"/>
    <property type="match status" value="1"/>
</dbReference>
<evidence type="ECO:0000313" key="14">
    <source>
        <dbReference type="Proteomes" id="UP001598673"/>
    </source>
</evidence>
<evidence type="ECO:0000256" key="11">
    <source>
        <dbReference type="ARBA" id="ARBA00032305"/>
    </source>
</evidence>
<name>A0ABW6G0P7_9PSEU</name>
<dbReference type="InterPro" id="IPR036704">
    <property type="entry name" value="RraA/RraA-like_sf"/>
</dbReference>
<evidence type="ECO:0000256" key="12">
    <source>
        <dbReference type="ARBA" id="ARBA00047973"/>
    </source>
</evidence>
<evidence type="ECO:0000313" key="13">
    <source>
        <dbReference type="EMBL" id="MFD6792744.1"/>
    </source>
</evidence>
<dbReference type="Gene3D" id="3.50.30.40">
    <property type="entry name" value="Ribonuclease E inhibitor RraA/RraA-like"/>
    <property type="match status" value="1"/>
</dbReference>
<comment type="similarity">
    <text evidence="3">Belongs to the class II aldolase/RraA-like family.</text>
</comment>
<evidence type="ECO:0000256" key="10">
    <source>
        <dbReference type="ARBA" id="ARBA00030169"/>
    </source>
</evidence>
<evidence type="ECO:0000256" key="8">
    <source>
        <dbReference type="ARBA" id="ARBA00025046"/>
    </source>
</evidence>
<dbReference type="EC" id="4.1.3.17" evidence="5"/>
<evidence type="ECO:0000256" key="2">
    <source>
        <dbReference type="ARBA" id="ARBA00001968"/>
    </source>
</evidence>
<evidence type="ECO:0000256" key="4">
    <source>
        <dbReference type="ARBA" id="ARBA00011233"/>
    </source>
</evidence>
<organism evidence="13 14">
    <name type="scientific">Prauserella salsuginis</name>
    <dbReference type="NCBI Taxonomy" id="387889"/>
    <lineage>
        <taxon>Bacteria</taxon>
        <taxon>Bacillati</taxon>
        <taxon>Actinomycetota</taxon>
        <taxon>Actinomycetes</taxon>
        <taxon>Pseudonocardiales</taxon>
        <taxon>Pseudonocardiaceae</taxon>
        <taxon>Prauserella</taxon>
        <taxon>Prauserella salsuginis group</taxon>
    </lineage>
</organism>
<dbReference type="EC" id="4.1.1.112" evidence="6"/>
<accession>A0ABW6G0P7</accession>